<dbReference type="SFLD" id="SFLDS00005">
    <property type="entry name" value="Isoprenoid_Synthase_Type_I"/>
    <property type="match status" value="1"/>
</dbReference>
<dbReference type="EMBL" id="CM032189">
    <property type="protein sequence ID" value="KAG7087710.1"/>
    <property type="molecule type" value="Genomic_DNA"/>
</dbReference>
<dbReference type="PANTHER" id="PTHR35201">
    <property type="entry name" value="TERPENE SYNTHASE"/>
    <property type="match status" value="1"/>
</dbReference>
<evidence type="ECO:0000256" key="1">
    <source>
        <dbReference type="ARBA" id="ARBA00001946"/>
    </source>
</evidence>
<dbReference type="KEGG" id="more:E1B28_013657"/>
<comment type="cofactor">
    <cofactor evidence="1 6">
        <name>Mg(2+)</name>
        <dbReference type="ChEBI" id="CHEBI:18420"/>
    </cofactor>
</comment>
<accession>A0A9P7UN88</accession>
<evidence type="ECO:0000256" key="5">
    <source>
        <dbReference type="ARBA" id="ARBA00023239"/>
    </source>
</evidence>
<evidence type="ECO:0000313" key="7">
    <source>
        <dbReference type="EMBL" id="KAG7087710.1"/>
    </source>
</evidence>
<dbReference type="SFLD" id="SFLDG01020">
    <property type="entry name" value="Terpene_Cyclase_Like_2"/>
    <property type="match status" value="1"/>
</dbReference>
<name>A0A9P7UN88_9AGAR</name>
<reference evidence="7" key="1">
    <citation type="journal article" date="2021" name="Genome Biol. Evol.">
        <title>The assembled and annotated genome of the fairy-ring fungus Marasmius oreades.</title>
        <authorList>
            <person name="Hiltunen M."/>
            <person name="Ament-Velasquez S.L."/>
            <person name="Johannesson H."/>
        </authorList>
    </citation>
    <scope>NUCLEOTIDE SEQUENCE</scope>
    <source>
        <strain evidence="7">03SP1</strain>
    </source>
</reference>
<dbReference type="SUPFAM" id="SSF48576">
    <property type="entry name" value="Terpenoid synthases"/>
    <property type="match status" value="1"/>
</dbReference>
<dbReference type="InterPro" id="IPR034686">
    <property type="entry name" value="Terpene_cyclase-like_2"/>
</dbReference>
<keyword evidence="4 6" id="KW-0460">Magnesium</keyword>
<proteinExistence type="inferred from homology"/>
<dbReference type="GO" id="GO:0008299">
    <property type="term" value="P:isoprenoid biosynthetic process"/>
    <property type="evidence" value="ECO:0007669"/>
    <property type="project" value="UniProtKB-ARBA"/>
</dbReference>
<dbReference type="GO" id="GO:0010333">
    <property type="term" value="F:terpene synthase activity"/>
    <property type="evidence" value="ECO:0007669"/>
    <property type="project" value="InterPro"/>
</dbReference>
<keyword evidence="8" id="KW-1185">Reference proteome</keyword>
<comment type="caution">
    <text evidence="7">The sequence shown here is derived from an EMBL/GenBank/DDBJ whole genome shotgun (WGS) entry which is preliminary data.</text>
</comment>
<dbReference type="PANTHER" id="PTHR35201:SF4">
    <property type="entry name" value="BETA-PINACENE SYNTHASE-RELATED"/>
    <property type="match status" value="1"/>
</dbReference>
<dbReference type="GO" id="GO:0046872">
    <property type="term" value="F:metal ion binding"/>
    <property type="evidence" value="ECO:0007669"/>
    <property type="project" value="UniProtKB-KW"/>
</dbReference>
<dbReference type="RefSeq" id="XP_043004181.1">
    <property type="nucleotide sequence ID" value="XM_043158826.1"/>
</dbReference>
<dbReference type="Gene3D" id="1.10.600.10">
    <property type="entry name" value="Farnesyl Diphosphate Synthase"/>
    <property type="match status" value="1"/>
</dbReference>
<evidence type="ECO:0000256" key="3">
    <source>
        <dbReference type="ARBA" id="ARBA00022723"/>
    </source>
</evidence>
<dbReference type="OrthoDB" id="6486656at2759"/>
<keyword evidence="3 6" id="KW-0479">Metal-binding</keyword>
<evidence type="ECO:0000256" key="2">
    <source>
        <dbReference type="ARBA" id="ARBA00006333"/>
    </source>
</evidence>
<evidence type="ECO:0000313" key="8">
    <source>
        <dbReference type="Proteomes" id="UP001049176"/>
    </source>
</evidence>
<sequence length="358" mass="41406">METIIPTNASCFVLPNLFKITSPVFELRENPLQAQADERAIEWFRRFGACDTETMNQFLSKGRFDILAGLGFPDADLQHLETCTMWLMWGFCLDDFTDSDWQRDPDTVQAEHQNTHAILYDADAPQPTHPWAGMLWDILRRIRATATANNYKRYAACFLSFCQSLRPLSFVRAYLEWSQAEVKQSKNRSLDYLPTVQEYITLRRSTYAGNYFATMIEYAGNFKIPPDAIEDPALVSMSNALIDIMAWTNDLCSLQKEYNNGDYHNLVVIVKHYENCTLQQAVDKVVGLTDRRAKEYMDMKAKLPSFGAEVDREVSQYFKAFENYVQGTIMWCYLCPRYFSGFEAPVERDSLTIKLDMH</sequence>
<keyword evidence="5 6" id="KW-0456">Lyase</keyword>
<dbReference type="EC" id="4.2.3.-" evidence="6"/>
<organism evidence="7 8">
    <name type="scientific">Marasmius oreades</name>
    <name type="common">fairy-ring Marasmius</name>
    <dbReference type="NCBI Taxonomy" id="181124"/>
    <lineage>
        <taxon>Eukaryota</taxon>
        <taxon>Fungi</taxon>
        <taxon>Dikarya</taxon>
        <taxon>Basidiomycota</taxon>
        <taxon>Agaricomycotina</taxon>
        <taxon>Agaricomycetes</taxon>
        <taxon>Agaricomycetidae</taxon>
        <taxon>Agaricales</taxon>
        <taxon>Marasmiineae</taxon>
        <taxon>Marasmiaceae</taxon>
        <taxon>Marasmius</taxon>
    </lineage>
</organism>
<evidence type="ECO:0000256" key="4">
    <source>
        <dbReference type="ARBA" id="ARBA00022842"/>
    </source>
</evidence>
<dbReference type="InterPro" id="IPR008949">
    <property type="entry name" value="Isoprenoid_synthase_dom_sf"/>
</dbReference>
<dbReference type="Proteomes" id="UP001049176">
    <property type="component" value="Chromosome 9"/>
</dbReference>
<evidence type="ECO:0000256" key="6">
    <source>
        <dbReference type="RuleBase" id="RU366034"/>
    </source>
</evidence>
<dbReference type="Pfam" id="PF19086">
    <property type="entry name" value="Terpene_syn_C_2"/>
    <property type="match status" value="1"/>
</dbReference>
<dbReference type="GeneID" id="66082732"/>
<gene>
    <name evidence="7" type="ORF">E1B28_013657</name>
</gene>
<comment type="similarity">
    <text evidence="2 6">Belongs to the terpene synthase family.</text>
</comment>
<protein>
    <recommendedName>
        <fullName evidence="6">Terpene synthase</fullName>
        <ecNumber evidence="6">4.2.3.-</ecNumber>
    </recommendedName>
</protein>
<dbReference type="AlphaFoldDB" id="A0A9P7UN88"/>